<evidence type="ECO:0000256" key="2">
    <source>
        <dbReference type="ARBA" id="ARBA00022801"/>
    </source>
</evidence>
<evidence type="ECO:0000256" key="3">
    <source>
        <dbReference type="ARBA" id="ARBA00022840"/>
    </source>
</evidence>
<dbReference type="PANTHER" id="PTHR43309">
    <property type="entry name" value="5-OXOPROLINASE SUBUNIT C"/>
    <property type="match status" value="1"/>
</dbReference>
<dbReference type="SMART" id="SM00797">
    <property type="entry name" value="AHS2"/>
    <property type="match status" value="1"/>
</dbReference>
<evidence type="ECO:0000259" key="4">
    <source>
        <dbReference type="SMART" id="SM00797"/>
    </source>
</evidence>
<accession>A0A4P8EIT7</accession>
<dbReference type="GO" id="GO:0005524">
    <property type="term" value="F:ATP binding"/>
    <property type="evidence" value="ECO:0007669"/>
    <property type="project" value="UniProtKB-KW"/>
</dbReference>
<feature type="domain" description="Carboxyltransferase" evidence="4">
    <location>
        <begin position="25"/>
        <end position="299"/>
    </location>
</feature>
<keyword evidence="3" id="KW-0067">ATP-binding</keyword>
<dbReference type="InterPro" id="IPR052708">
    <property type="entry name" value="PxpC"/>
</dbReference>
<dbReference type="Gene3D" id="2.40.100.10">
    <property type="entry name" value="Cyclophilin-like"/>
    <property type="match status" value="1"/>
</dbReference>
<proteinExistence type="predicted"/>
<reference evidence="5 6" key="1">
    <citation type="submission" date="2019-05" db="EMBL/GenBank/DDBJ databases">
        <title>Pseudorhodobacter turbinis sp. nov., isolated from the gut of the Korean turban shell.</title>
        <authorList>
            <person name="Jeong Y.-S."/>
            <person name="Kang W.-R."/>
            <person name="Bae J.-W."/>
        </authorList>
    </citation>
    <scope>NUCLEOTIDE SEQUENCE [LARGE SCALE GENOMIC DNA]</scope>
    <source>
        <strain evidence="5 6">S12M18</strain>
        <plasmid evidence="5 6">unnamed1</plasmid>
    </source>
</reference>
<dbReference type="RefSeq" id="WP_137194886.1">
    <property type="nucleotide sequence ID" value="NZ_CP039965.1"/>
</dbReference>
<dbReference type="AlphaFoldDB" id="A0A4P8EIT7"/>
<dbReference type="GO" id="GO:0016829">
    <property type="term" value="F:lyase activity"/>
    <property type="evidence" value="ECO:0007669"/>
    <property type="project" value="UniProtKB-KW"/>
</dbReference>
<sequence length="336" mass="34395">MTDLHILSVGPGVTVQDLGRSGHIASGLSQGGAADRLALAEGAALLRQPPDLAALEMAGFGGSFTATAPLRIALTGAPMAAAIDGAPIAWNASHLLPAGETLTIGGARAGVYGYLTLGGGIDTVPVLGARAAHLAAGIGTVLEAGQSLPLGPDLGGPVGEVLPVQDRFQGGTARILASLQTDLFDAETLARFTRTCFCRDARANRQGVRLVPEGEGFGLSSGQSILSEIITKGDIQIPGDGAPYVLLPEAQTTGGYPRIGTVIPADLPMLAQIPAGAAVRFAFVTLDQALDIEAKDRAMRLSLAARCHPRLRAPEDIADLLSYQLISGMITGTEDL</sequence>
<evidence type="ECO:0000313" key="5">
    <source>
        <dbReference type="EMBL" id="QCO57080.1"/>
    </source>
</evidence>
<keyword evidence="5" id="KW-0614">Plasmid</keyword>
<keyword evidence="5" id="KW-0456">Lyase</keyword>
<dbReference type="OrthoDB" id="9768696at2"/>
<dbReference type="KEGG" id="pseb:EOK75_14950"/>
<keyword evidence="2" id="KW-0378">Hydrolase</keyword>
<evidence type="ECO:0000313" key="6">
    <source>
        <dbReference type="Proteomes" id="UP000298631"/>
    </source>
</evidence>
<dbReference type="InterPro" id="IPR003778">
    <property type="entry name" value="CT_A_B"/>
</dbReference>
<dbReference type="InterPro" id="IPR029000">
    <property type="entry name" value="Cyclophilin-like_dom_sf"/>
</dbReference>
<dbReference type="EMBL" id="CP039965">
    <property type="protein sequence ID" value="QCO57080.1"/>
    <property type="molecule type" value="Genomic_DNA"/>
</dbReference>
<dbReference type="SUPFAM" id="SSF50891">
    <property type="entry name" value="Cyclophilin-like"/>
    <property type="match status" value="1"/>
</dbReference>
<geneLocation type="plasmid" evidence="5 6">
    <name>unnamed1</name>
</geneLocation>
<name>A0A4P8EIT7_9RHOB</name>
<dbReference type="Proteomes" id="UP000298631">
    <property type="component" value="Plasmid unnamed1"/>
</dbReference>
<dbReference type="GO" id="GO:0016787">
    <property type="term" value="F:hydrolase activity"/>
    <property type="evidence" value="ECO:0007669"/>
    <property type="project" value="UniProtKB-KW"/>
</dbReference>
<evidence type="ECO:0000256" key="1">
    <source>
        <dbReference type="ARBA" id="ARBA00022741"/>
    </source>
</evidence>
<protein>
    <submittedName>
        <fullName evidence="5">Urea amidolyase</fullName>
    </submittedName>
</protein>
<gene>
    <name evidence="5" type="ORF">EOK75_14950</name>
</gene>
<dbReference type="PANTHER" id="PTHR43309:SF5">
    <property type="entry name" value="5-OXOPROLINASE SUBUNIT C"/>
    <property type="match status" value="1"/>
</dbReference>
<dbReference type="Pfam" id="PF02626">
    <property type="entry name" value="CT_A_B"/>
    <property type="match status" value="1"/>
</dbReference>
<organism evidence="5 6">
    <name type="scientific">Pseudorhodobacter turbinis</name>
    <dbReference type="NCBI Taxonomy" id="2500533"/>
    <lineage>
        <taxon>Bacteria</taxon>
        <taxon>Pseudomonadati</taxon>
        <taxon>Pseudomonadota</taxon>
        <taxon>Alphaproteobacteria</taxon>
        <taxon>Rhodobacterales</taxon>
        <taxon>Paracoccaceae</taxon>
        <taxon>Pseudorhodobacter</taxon>
    </lineage>
</organism>
<keyword evidence="1" id="KW-0547">Nucleotide-binding</keyword>
<keyword evidence="6" id="KW-1185">Reference proteome</keyword>